<dbReference type="eggNOG" id="COG3284">
    <property type="taxonomic scope" value="Bacteria"/>
</dbReference>
<dbReference type="Pfam" id="PF00989">
    <property type="entry name" value="PAS"/>
    <property type="match status" value="1"/>
</dbReference>
<dbReference type="InterPro" id="IPR000014">
    <property type="entry name" value="PAS"/>
</dbReference>
<organism evidence="6 7">
    <name type="scientific">Idiomarina xiamenensis 10-D-4</name>
    <dbReference type="NCBI Taxonomy" id="740709"/>
    <lineage>
        <taxon>Bacteria</taxon>
        <taxon>Pseudomonadati</taxon>
        <taxon>Pseudomonadota</taxon>
        <taxon>Gammaproteobacteria</taxon>
        <taxon>Alteromonadales</taxon>
        <taxon>Idiomarinaceae</taxon>
        <taxon>Idiomarina</taxon>
    </lineage>
</organism>
<gene>
    <name evidence="6" type="ORF">A10D4_05497</name>
</gene>
<evidence type="ECO:0000256" key="1">
    <source>
        <dbReference type="ARBA" id="ARBA00001946"/>
    </source>
</evidence>
<dbReference type="eggNOG" id="COG3706">
    <property type="taxonomic scope" value="Bacteria"/>
</dbReference>
<evidence type="ECO:0000313" key="6">
    <source>
        <dbReference type="EMBL" id="EKE84497.1"/>
    </source>
</evidence>
<feature type="domain" description="PAS" evidence="4">
    <location>
        <begin position="3"/>
        <end position="73"/>
    </location>
</feature>
<dbReference type="EMBL" id="AMRG01000005">
    <property type="protein sequence ID" value="EKE84497.1"/>
    <property type="molecule type" value="Genomic_DNA"/>
</dbReference>
<dbReference type="SMART" id="SM00267">
    <property type="entry name" value="GGDEF"/>
    <property type="match status" value="1"/>
</dbReference>
<dbReference type="Gene3D" id="3.30.70.270">
    <property type="match status" value="1"/>
</dbReference>
<dbReference type="PROSITE" id="PS50887">
    <property type="entry name" value="GGDEF"/>
    <property type="match status" value="1"/>
</dbReference>
<evidence type="ECO:0000259" key="5">
    <source>
        <dbReference type="PROSITE" id="PS50887"/>
    </source>
</evidence>
<evidence type="ECO:0000313" key="7">
    <source>
        <dbReference type="Proteomes" id="UP000014115"/>
    </source>
</evidence>
<dbReference type="CDD" id="cd01949">
    <property type="entry name" value="GGDEF"/>
    <property type="match status" value="1"/>
</dbReference>
<dbReference type="GO" id="GO:0006355">
    <property type="term" value="P:regulation of DNA-templated transcription"/>
    <property type="evidence" value="ECO:0007669"/>
    <property type="project" value="InterPro"/>
</dbReference>
<dbReference type="InterPro" id="IPR035965">
    <property type="entry name" value="PAS-like_dom_sf"/>
</dbReference>
<dbReference type="Proteomes" id="UP000014115">
    <property type="component" value="Unassembled WGS sequence"/>
</dbReference>
<dbReference type="Pfam" id="PF00990">
    <property type="entry name" value="GGDEF"/>
    <property type="match status" value="1"/>
</dbReference>
<dbReference type="InterPro" id="IPR029787">
    <property type="entry name" value="Nucleotide_cyclase"/>
</dbReference>
<protein>
    <recommendedName>
        <fullName evidence="2">diguanylate cyclase</fullName>
        <ecNumber evidence="2">2.7.7.65</ecNumber>
    </recommendedName>
</protein>
<dbReference type="AlphaFoldDB" id="K2KCT0"/>
<sequence length="299" mass="33597">MADKLQFLEFMNVIPDAALLVDTQGQIQGCNEAAAELFGYGMTQLQRQPLSILLPEAMRDRHQGYLQRFFSNPCRRPMGSGRAFQAQCRNGEKLFVDIMLSQLHLDDELLVIAIIRDHTYIQLSTASMRRELAYERQLALTDHLTGLANRRAFVSQLMQELAQLQSVGTAFAVGFIDIDDFKFVNDSYGHQFGDKVLQRVANLLQQHSRGSDFIARIGGDEFATIHPLTNAAQALLMMERMRACLVQGIEHYELPISLSIGLYECDDSGKDYTVEAIMNAADRAMYRAKQQGKNAVVVA</sequence>
<dbReference type="Gene3D" id="3.30.450.20">
    <property type="entry name" value="PAS domain"/>
    <property type="match status" value="1"/>
</dbReference>
<comment type="caution">
    <text evidence="6">The sequence shown here is derived from an EMBL/GenBank/DDBJ whole genome shotgun (WGS) entry which is preliminary data.</text>
</comment>
<evidence type="ECO:0000256" key="2">
    <source>
        <dbReference type="ARBA" id="ARBA00012528"/>
    </source>
</evidence>
<comment type="catalytic activity">
    <reaction evidence="3">
        <text>2 GTP = 3',3'-c-di-GMP + 2 diphosphate</text>
        <dbReference type="Rhea" id="RHEA:24898"/>
        <dbReference type="ChEBI" id="CHEBI:33019"/>
        <dbReference type="ChEBI" id="CHEBI:37565"/>
        <dbReference type="ChEBI" id="CHEBI:58805"/>
        <dbReference type="EC" id="2.7.7.65"/>
    </reaction>
</comment>
<reference evidence="6 7" key="1">
    <citation type="journal article" date="2012" name="J. Bacteriol.">
        <title>Genome Sequence of Idiomarina xiamenensis Type Strain 10-D-4.</title>
        <authorList>
            <person name="Lai Q."/>
            <person name="Wang L."/>
            <person name="Wang W."/>
            <person name="Shao Z."/>
        </authorList>
    </citation>
    <scope>NUCLEOTIDE SEQUENCE [LARGE SCALE GENOMIC DNA]</scope>
    <source>
        <strain evidence="6 7">10-D-4</strain>
    </source>
</reference>
<dbReference type="PANTHER" id="PTHR45138">
    <property type="entry name" value="REGULATORY COMPONENTS OF SENSORY TRANSDUCTION SYSTEM"/>
    <property type="match status" value="1"/>
</dbReference>
<dbReference type="SUPFAM" id="SSF55785">
    <property type="entry name" value="PYP-like sensor domain (PAS domain)"/>
    <property type="match status" value="1"/>
</dbReference>
<dbReference type="EC" id="2.7.7.65" evidence="2"/>
<dbReference type="CDD" id="cd00130">
    <property type="entry name" value="PAS"/>
    <property type="match status" value="1"/>
</dbReference>
<dbReference type="NCBIfam" id="TIGR00254">
    <property type="entry name" value="GGDEF"/>
    <property type="match status" value="1"/>
</dbReference>
<dbReference type="GO" id="GO:0052621">
    <property type="term" value="F:diguanylate cyclase activity"/>
    <property type="evidence" value="ECO:0007669"/>
    <property type="project" value="UniProtKB-EC"/>
</dbReference>
<dbReference type="OrthoDB" id="5800589at2"/>
<dbReference type="SMART" id="SM00091">
    <property type="entry name" value="PAS"/>
    <property type="match status" value="1"/>
</dbReference>
<dbReference type="NCBIfam" id="TIGR00229">
    <property type="entry name" value="sensory_box"/>
    <property type="match status" value="1"/>
</dbReference>
<name>K2KCT0_9GAMM</name>
<dbReference type="InterPro" id="IPR013767">
    <property type="entry name" value="PAS_fold"/>
</dbReference>
<dbReference type="PROSITE" id="PS50112">
    <property type="entry name" value="PAS"/>
    <property type="match status" value="1"/>
</dbReference>
<comment type="cofactor">
    <cofactor evidence="1">
        <name>Mg(2+)</name>
        <dbReference type="ChEBI" id="CHEBI:18420"/>
    </cofactor>
</comment>
<dbReference type="PANTHER" id="PTHR45138:SF9">
    <property type="entry name" value="DIGUANYLATE CYCLASE DGCM-RELATED"/>
    <property type="match status" value="1"/>
</dbReference>
<evidence type="ECO:0000259" key="4">
    <source>
        <dbReference type="PROSITE" id="PS50112"/>
    </source>
</evidence>
<dbReference type="PATRIC" id="fig|740709.3.peg.1120"/>
<keyword evidence="7" id="KW-1185">Reference proteome</keyword>
<proteinExistence type="predicted"/>
<dbReference type="InterPro" id="IPR043128">
    <property type="entry name" value="Rev_trsase/Diguanyl_cyclase"/>
</dbReference>
<dbReference type="InterPro" id="IPR050469">
    <property type="entry name" value="Diguanylate_Cyclase"/>
</dbReference>
<dbReference type="STRING" id="740709.A10D4_05497"/>
<accession>K2KCT0</accession>
<evidence type="ECO:0000256" key="3">
    <source>
        <dbReference type="ARBA" id="ARBA00034247"/>
    </source>
</evidence>
<feature type="domain" description="GGDEF" evidence="5">
    <location>
        <begin position="169"/>
        <end position="299"/>
    </location>
</feature>
<dbReference type="FunFam" id="3.30.70.270:FF:000001">
    <property type="entry name" value="Diguanylate cyclase domain protein"/>
    <property type="match status" value="1"/>
</dbReference>
<dbReference type="InterPro" id="IPR000160">
    <property type="entry name" value="GGDEF_dom"/>
</dbReference>
<dbReference type="SUPFAM" id="SSF55073">
    <property type="entry name" value="Nucleotide cyclase"/>
    <property type="match status" value="1"/>
</dbReference>